<sequence length="91" mass="10319">MAESTELETETEHTPEEAAELFRDLADEIESGEDITVTGNNAEITVPGTVEKIDSELEVEHEIRGEYDQVMLELELDWTIIPDEDDDHSEE</sequence>
<name>A0A6B0T442_9EURY</name>
<dbReference type="InterPro" id="IPR027598">
    <property type="entry name" value="Amphi-Trp_dom"/>
</dbReference>
<evidence type="ECO:0000313" key="2">
    <source>
        <dbReference type="EMBL" id="MXR51787.1"/>
    </source>
</evidence>
<proteinExistence type="predicted"/>
<dbReference type="NCBIfam" id="TIGR04354">
    <property type="entry name" value="amphi-Trp"/>
    <property type="match status" value="1"/>
</dbReference>
<evidence type="ECO:0000259" key="1">
    <source>
        <dbReference type="Pfam" id="PF20068"/>
    </source>
</evidence>
<dbReference type="Pfam" id="PF20068">
    <property type="entry name" value="Amphi-Trp"/>
    <property type="match status" value="1"/>
</dbReference>
<feature type="domain" description="Amphi-Trp" evidence="1">
    <location>
        <begin position="1"/>
        <end position="83"/>
    </location>
</feature>
<dbReference type="EMBL" id="WUUT01000003">
    <property type="protein sequence ID" value="MXR51787.1"/>
    <property type="molecule type" value="Genomic_DNA"/>
</dbReference>
<dbReference type="RefSeq" id="WP_159763917.1">
    <property type="nucleotide sequence ID" value="NZ_WUUT01000003.1"/>
</dbReference>
<protein>
    <submittedName>
        <fullName evidence="2">Amphi-Trp domain-containing protein</fullName>
    </submittedName>
</protein>
<dbReference type="AlphaFoldDB" id="A0A6B0T442"/>
<accession>A0A6B0T442</accession>
<keyword evidence="3" id="KW-1185">Reference proteome</keyword>
<reference evidence="2 3" key="1">
    <citation type="submission" date="2019-12" db="EMBL/GenBank/DDBJ databases">
        <title>Isolation and characterization of three novel carbon monoxide-oxidizing members of Halobacteria from salione crusts and soils.</title>
        <authorList>
            <person name="Myers M.R."/>
            <person name="King G.M."/>
        </authorList>
    </citation>
    <scope>NUCLEOTIDE SEQUENCE [LARGE SCALE GENOMIC DNA]</scope>
    <source>
        <strain evidence="2 3">WSH3</strain>
    </source>
</reference>
<comment type="caution">
    <text evidence="2">The sequence shown here is derived from an EMBL/GenBank/DDBJ whole genome shotgun (WGS) entry which is preliminary data.</text>
</comment>
<organism evidence="2 3">
    <name type="scientific">Halovenus carboxidivorans</name>
    <dbReference type="NCBI Taxonomy" id="2692199"/>
    <lineage>
        <taxon>Archaea</taxon>
        <taxon>Methanobacteriati</taxon>
        <taxon>Methanobacteriota</taxon>
        <taxon>Stenosarchaea group</taxon>
        <taxon>Halobacteria</taxon>
        <taxon>Halobacteriales</taxon>
        <taxon>Haloarculaceae</taxon>
        <taxon>Halovenus</taxon>
    </lineage>
</organism>
<evidence type="ECO:0000313" key="3">
    <source>
        <dbReference type="Proteomes" id="UP000466535"/>
    </source>
</evidence>
<dbReference type="Proteomes" id="UP000466535">
    <property type="component" value="Unassembled WGS sequence"/>
</dbReference>
<gene>
    <name evidence="2" type="ORF">GRX03_09240</name>
</gene>